<dbReference type="CDD" id="cd16074">
    <property type="entry name" value="OCRE"/>
    <property type="match status" value="1"/>
</dbReference>
<reference evidence="6 7" key="1">
    <citation type="submission" date="2024-10" db="EMBL/GenBank/DDBJ databases">
        <title>Updated reference genomes for cyclostephanoid diatoms.</title>
        <authorList>
            <person name="Roberts W.R."/>
            <person name="Alverson A.J."/>
        </authorList>
    </citation>
    <scope>NUCLEOTIDE SEQUENCE [LARGE SCALE GENOMIC DNA]</scope>
    <source>
        <strain evidence="6 7">AJA232-27</strain>
    </source>
</reference>
<evidence type="ECO:0000313" key="6">
    <source>
        <dbReference type="EMBL" id="KAL3760610.1"/>
    </source>
</evidence>
<dbReference type="GO" id="GO:0005634">
    <property type="term" value="C:nucleus"/>
    <property type="evidence" value="ECO:0007669"/>
    <property type="project" value="UniProtKB-SubCell"/>
</dbReference>
<organism evidence="6 7">
    <name type="scientific">Discostella pseudostelligera</name>
    <dbReference type="NCBI Taxonomy" id="259834"/>
    <lineage>
        <taxon>Eukaryota</taxon>
        <taxon>Sar</taxon>
        <taxon>Stramenopiles</taxon>
        <taxon>Ochrophyta</taxon>
        <taxon>Bacillariophyta</taxon>
        <taxon>Coscinodiscophyceae</taxon>
        <taxon>Thalassiosirophycidae</taxon>
        <taxon>Stephanodiscales</taxon>
        <taxon>Stephanodiscaceae</taxon>
        <taxon>Discostella</taxon>
    </lineage>
</organism>
<dbReference type="PANTHER" id="PTHR13948">
    <property type="entry name" value="RNA-BINDING PROTEIN"/>
    <property type="match status" value="1"/>
</dbReference>
<feature type="domain" description="G-patch" evidence="5">
    <location>
        <begin position="551"/>
        <end position="579"/>
    </location>
</feature>
<dbReference type="Pfam" id="PF17780">
    <property type="entry name" value="OCRE"/>
    <property type="match status" value="1"/>
</dbReference>
<feature type="compositionally biased region" description="Basic and acidic residues" evidence="4">
    <location>
        <begin position="484"/>
        <end position="505"/>
    </location>
</feature>
<dbReference type="GO" id="GO:0003723">
    <property type="term" value="F:RNA binding"/>
    <property type="evidence" value="ECO:0007669"/>
    <property type="project" value="UniProtKB-KW"/>
</dbReference>
<gene>
    <name evidence="6" type="ORF">ACHAWU_002432</name>
</gene>
<feature type="region of interest" description="Disordered" evidence="4">
    <location>
        <begin position="381"/>
        <end position="432"/>
    </location>
</feature>
<feature type="region of interest" description="Disordered" evidence="4">
    <location>
        <begin position="1"/>
        <end position="70"/>
    </location>
</feature>
<feature type="region of interest" description="Disordered" evidence="4">
    <location>
        <begin position="86"/>
        <end position="206"/>
    </location>
</feature>
<sequence length="610" mass="67361">MNEDGTNLVGSGGGGGGGERRSRWGAPSSSRVEDLPPQQQQQRREESVGVGGRRGYDTMNNTDGGCGLSVDQRRCERCPRCRTWIDTSSSSNYRRSSGEFGGGKGEDRPSSAYDEAADHQQRRRYHRRSVGGYDDYENDGNNYYSRPSDRGPRRSRDGDDGSDHYYGPRDYDDNNRDHSDGPRKKRRDNSYNEEDNVVPKQKKREWPPCFESSGASFIFDARSTMFYEPASDFFYDPKTKLYYSNVRQQYFRYDAEKEPNAFQPIGGDGGHAAAEVAVQPSSQGIITQKVVTEVQDVSAKSSPKGEVVVALTKPEKVEPTKQKIAISLKTPLPPKDSSITSLNDVAAMEKIKLNEKILQRKESISSSSAGGDPLAASVGALPQAHKKHAEDMSKWSERVKEMREDGNITETQQPKPSNPPPTSNDEIKTTASGQPMCVLCRRKFANVEKLRQHEKLSMLHKENLAKQAASSSVTTTSSTTDASLVKKEGKESETTYRDRSKERRLMYGSHVAPQSSHAEALLAHSLGPSSASTTSEAKPTQVIRPEDTLNDTNVGNKLLQKLGWKSGETLGRSSNAADGSGTKNEDVVSNNLRSDWERIESLAQGGGQRR</sequence>
<dbReference type="EMBL" id="JALLBG020000178">
    <property type="protein sequence ID" value="KAL3760610.1"/>
    <property type="molecule type" value="Genomic_DNA"/>
</dbReference>
<feature type="compositionally biased region" description="Low complexity" evidence="4">
    <location>
        <begin position="470"/>
        <end position="480"/>
    </location>
</feature>
<keyword evidence="3" id="KW-0539">Nucleus</keyword>
<proteinExistence type="predicted"/>
<feature type="compositionally biased region" description="Polar residues" evidence="4">
    <location>
        <begin position="527"/>
        <end position="538"/>
    </location>
</feature>
<evidence type="ECO:0000256" key="2">
    <source>
        <dbReference type="ARBA" id="ARBA00022884"/>
    </source>
</evidence>
<dbReference type="InterPro" id="IPR000467">
    <property type="entry name" value="G_patch_dom"/>
</dbReference>
<protein>
    <recommendedName>
        <fullName evidence="5">G-patch domain-containing protein</fullName>
    </recommendedName>
</protein>
<dbReference type="PANTHER" id="PTHR13948:SF3">
    <property type="entry name" value="FI21118P1"/>
    <property type="match status" value="1"/>
</dbReference>
<feature type="compositionally biased region" description="Basic and acidic residues" evidence="4">
    <location>
        <begin position="147"/>
        <end position="182"/>
    </location>
</feature>
<comment type="subcellular location">
    <subcellularLocation>
        <location evidence="1">Nucleus</location>
    </subcellularLocation>
</comment>
<dbReference type="AlphaFoldDB" id="A0ABD3M952"/>
<evidence type="ECO:0000256" key="3">
    <source>
        <dbReference type="ARBA" id="ARBA00023242"/>
    </source>
</evidence>
<evidence type="ECO:0000259" key="5">
    <source>
        <dbReference type="PROSITE" id="PS50174"/>
    </source>
</evidence>
<dbReference type="Pfam" id="PF01585">
    <property type="entry name" value="G-patch"/>
    <property type="match status" value="1"/>
</dbReference>
<feature type="region of interest" description="Disordered" evidence="4">
    <location>
        <begin position="461"/>
        <end position="610"/>
    </location>
</feature>
<name>A0ABD3M952_9STRA</name>
<dbReference type="PROSITE" id="PS50174">
    <property type="entry name" value="G_PATCH"/>
    <property type="match status" value="1"/>
</dbReference>
<feature type="compositionally biased region" description="Basic and acidic residues" evidence="4">
    <location>
        <begin position="388"/>
        <end position="406"/>
    </location>
</feature>
<evidence type="ECO:0000313" key="7">
    <source>
        <dbReference type="Proteomes" id="UP001530293"/>
    </source>
</evidence>
<accession>A0ABD3M952</accession>
<evidence type="ECO:0000256" key="1">
    <source>
        <dbReference type="ARBA" id="ARBA00004123"/>
    </source>
</evidence>
<evidence type="ECO:0000256" key="4">
    <source>
        <dbReference type="SAM" id="MobiDB-lite"/>
    </source>
</evidence>
<keyword evidence="7" id="KW-1185">Reference proteome</keyword>
<dbReference type="InterPro" id="IPR041591">
    <property type="entry name" value="OCRE"/>
</dbReference>
<comment type="caution">
    <text evidence="6">The sequence shown here is derived from an EMBL/GenBank/DDBJ whole genome shotgun (WGS) entry which is preliminary data.</text>
</comment>
<dbReference type="Proteomes" id="UP001530293">
    <property type="component" value="Unassembled WGS sequence"/>
</dbReference>
<keyword evidence="2" id="KW-0694">RNA-binding</keyword>